<dbReference type="CDD" id="cd02042">
    <property type="entry name" value="ParAB_family"/>
    <property type="match status" value="1"/>
</dbReference>
<evidence type="ECO:0000313" key="1">
    <source>
        <dbReference type="EMBL" id="KPL50715.1"/>
    </source>
</evidence>
<dbReference type="PANTHER" id="PTHR13696:SF96">
    <property type="entry name" value="COBQ_COBB_MIND_PARA NUCLEOTIDE BINDING DOMAIN-CONTAINING PROTEIN"/>
    <property type="match status" value="1"/>
</dbReference>
<dbReference type="EMBL" id="LJYW01000004">
    <property type="protein sequence ID" value="KPL50715.1"/>
    <property type="molecule type" value="Genomic_DNA"/>
</dbReference>
<protein>
    <recommendedName>
        <fullName evidence="3">Chromosome partitioning protein ParA</fullName>
    </recommendedName>
</protein>
<sequence>MPVISFASPKGGVGKSTSALVLASGLSQAGASVTVIDGDPNRTLETWASETSDPGFECRTLPSDNAIIDEIEEAAASSQFVIVDLEGTANLAMSRAISRTDLVIIPLQASPVDARQASRAIKLVVDEGRALRREIPYRMLFTRVNPAIATRDEKEIRSQFRGAGIPTFETALNDRAGFRAMFTHYRSLWSLGDDQATGLDKARINATAFVQEVVTEIRRQNAVVEQTA</sequence>
<dbReference type="Pfam" id="PF07015">
    <property type="entry name" value="VirC1"/>
    <property type="match status" value="1"/>
</dbReference>
<dbReference type="InterPro" id="IPR027417">
    <property type="entry name" value="P-loop_NTPase"/>
</dbReference>
<accession>A0A0P6VKQ0</accession>
<dbReference type="Proteomes" id="UP000048984">
    <property type="component" value="Unassembled WGS sequence"/>
</dbReference>
<dbReference type="Gene3D" id="3.40.50.300">
    <property type="entry name" value="P-loop containing nucleotide triphosphate hydrolases"/>
    <property type="match status" value="1"/>
</dbReference>
<dbReference type="SUPFAM" id="SSF52540">
    <property type="entry name" value="P-loop containing nucleoside triphosphate hydrolases"/>
    <property type="match status" value="1"/>
</dbReference>
<dbReference type="RefSeq" id="WP_054362425.1">
    <property type="nucleotide sequence ID" value="NZ_LJYW01000004.1"/>
</dbReference>
<keyword evidence="2" id="KW-1185">Reference proteome</keyword>
<gene>
    <name evidence="1" type="ORF">ABB55_28280</name>
</gene>
<dbReference type="AlphaFoldDB" id="A0A0P6VKQ0"/>
<dbReference type="STRING" id="665126.ABB55_28280"/>
<organism evidence="1 2">
    <name type="scientific">Prosthecodimorpha hirschii</name>
    <dbReference type="NCBI Taxonomy" id="665126"/>
    <lineage>
        <taxon>Bacteria</taxon>
        <taxon>Pseudomonadati</taxon>
        <taxon>Pseudomonadota</taxon>
        <taxon>Alphaproteobacteria</taxon>
        <taxon>Hyphomicrobiales</taxon>
        <taxon>Ancalomicrobiaceae</taxon>
        <taxon>Prosthecodimorpha</taxon>
    </lineage>
</organism>
<evidence type="ECO:0000313" key="2">
    <source>
        <dbReference type="Proteomes" id="UP000048984"/>
    </source>
</evidence>
<dbReference type="PIRSF" id="PIRSF009320">
    <property type="entry name" value="Nuc_binding_HP_1000"/>
    <property type="match status" value="1"/>
</dbReference>
<comment type="caution">
    <text evidence="1">The sequence shown here is derived from an EMBL/GenBank/DDBJ whole genome shotgun (WGS) entry which is preliminary data.</text>
</comment>
<proteinExistence type="predicted"/>
<dbReference type="InterPro" id="IPR050678">
    <property type="entry name" value="DNA_Partitioning_ATPase"/>
</dbReference>
<reference evidence="1 2" key="1">
    <citation type="submission" date="2015-09" db="EMBL/GenBank/DDBJ databases">
        <authorList>
            <person name="Jackson K.R."/>
            <person name="Lunt B.L."/>
            <person name="Fisher J.N.B."/>
            <person name="Gardner A.V."/>
            <person name="Bailey M.E."/>
            <person name="Deus L.M."/>
            <person name="Earl A.S."/>
            <person name="Gibby P.D."/>
            <person name="Hartmann K.A."/>
            <person name="Liu J.E."/>
            <person name="Manci A.M."/>
            <person name="Nielsen D.A."/>
            <person name="Solomon M.B."/>
            <person name="Breakwell D.P."/>
            <person name="Burnett S.H."/>
            <person name="Grose J.H."/>
        </authorList>
    </citation>
    <scope>NUCLEOTIDE SEQUENCE [LARGE SCALE GENOMIC DNA]</scope>
    <source>
        <strain evidence="1 2">16</strain>
    </source>
</reference>
<dbReference type="PANTHER" id="PTHR13696">
    <property type="entry name" value="P-LOOP CONTAINING NUCLEOSIDE TRIPHOSPHATE HYDROLASE"/>
    <property type="match status" value="1"/>
</dbReference>
<name>A0A0P6VKQ0_9HYPH</name>
<evidence type="ECO:0008006" key="3">
    <source>
        <dbReference type="Google" id="ProtNLM"/>
    </source>
</evidence>
<dbReference type="InterPro" id="IPR009744">
    <property type="entry name" value="VirC1"/>
</dbReference>
<reference evidence="1 2" key="2">
    <citation type="submission" date="2015-10" db="EMBL/GenBank/DDBJ databases">
        <title>Draft Genome Sequence of Prosthecomicrobium hirschii ATCC 27832.</title>
        <authorList>
            <person name="Daniel J."/>
            <person name="Givan S.A."/>
            <person name="Brun Y.V."/>
            <person name="Brown P.J."/>
        </authorList>
    </citation>
    <scope>NUCLEOTIDE SEQUENCE [LARGE SCALE GENOMIC DNA]</scope>
    <source>
        <strain evidence="1 2">16</strain>
    </source>
</reference>